<gene>
    <name evidence="2" type="ORF">FHP25_38065</name>
</gene>
<dbReference type="AlphaFoldDB" id="A0A5C8P921"/>
<dbReference type="CDD" id="cd13578">
    <property type="entry name" value="PBP2_Bug27"/>
    <property type="match status" value="1"/>
</dbReference>
<dbReference type="InterPro" id="IPR005064">
    <property type="entry name" value="BUG"/>
</dbReference>
<dbReference type="SUPFAM" id="SSF53850">
    <property type="entry name" value="Periplasmic binding protein-like II"/>
    <property type="match status" value="1"/>
</dbReference>
<protein>
    <submittedName>
        <fullName evidence="2">Tripartite tricarboxylate transporter substrate binding protein</fullName>
    </submittedName>
</protein>
<dbReference type="InterPro" id="IPR042100">
    <property type="entry name" value="Bug_dom1"/>
</dbReference>
<comment type="caution">
    <text evidence="2">The sequence shown here is derived from an EMBL/GenBank/DDBJ whole genome shotgun (WGS) entry which is preliminary data.</text>
</comment>
<evidence type="ECO:0000256" key="1">
    <source>
        <dbReference type="ARBA" id="ARBA00006987"/>
    </source>
</evidence>
<dbReference type="OrthoDB" id="8264321at2"/>
<comment type="similarity">
    <text evidence="1">Belongs to the UPF0065 (bug) family.</text>
</comment>
<proteinExistence type="inferred from homology"/>
<dbReference type="PANTHER" id="PTHR42928">
    <property type="entry name" value="TRICARBOXYLATE-BINDING PROTEIN"/>
    <property type="match status" value="1"/>
</dbReference>
<evidence type="ECO:0000313" key="2">
    <source>
        <dbReference type="EMBL" id="TXL69680.1"/>
    </source>
</evidence>
<keyword evidence="3" id="KW-1185">Reference proteome</keyword>
<evidence type="ECO:0000313" key="3">
    <source>
        <dbReference type="Proteomes" id="UP000321638"/>
    </source>
</evidence>
<dbReference type="PANTHER" id="PTHR42928:SF5">
    <property type="entry name" value="BLR1237 PROTEIN"/>
    <property type="match status" value="1"/>
</dbReference>
<accession>A0A5C8P921</accession>
<dbReference type="Gene3D" id="3.40.190.150">
    <property type="entry name" value="Bordetella uptake gene, domain 1"/>
    <property type="match status" value="1"/>
</dbReference>
<reference evidence="2 3" key="1">
    <citation type="submission" date="2019-06" db="EMBL/GenBank/DDBJ databases">
        <title>New taxonomy in bacterial strain CC-CFT640, isolated from vineyard.</title>
        <authorList>
            <person name="Lin S.-Y."/>
            <person name="Tsai C.-F."/>
            <person name="Young C.-C."/>
        </authorList>
    </citation>
    <scope>NUCLEOTIDE SEQUENCE [LARGE SCALE GENOMIC DNA]</scope>
    <source>
        <strain evidence="2 3">CC-CFT640</strain>
    </source>
</reference>
<sequence length="318" mass="33351">MAGFATTLTAPAAGRAQAKYPDRPVRLVIPFPPAGPTDIIGRMVAEKLTPVIGQQVVADNKAGAAGSIGSTEVAKAKPDGYTLLFATSSTHATNPSTFVKLPYDPVKDFAPVALICVNPLVLVTHPSMPDTLPGLIDLMKKNPGKYSYGSSGTGGITHFAGEMLKTMAGGLQVEHVPYRGSNPALQDTLAGNVAWMFETVSTTLQHHRTGKLRILGFAHAKRAAIAPDIPTIIEAGLPGYEAYTFNIIMAPAGTPQPVIDTLHAAYAKIMADAALIKGLEQIAAVPYTDSTPASAAKFVTDEIAKWAPVIKATGTRIE</sequence>
<dbReference type="Proteomes" id="UP000321638">
    <property type="component" value="Unassembled WGS sequence"/>
</dbReference>
<name>A0A5C8P921_9HYPH</name>
<dbReference type="Pfam" id="PF03401">
    <property type="entry name" value="TctC"/>
    <property type="match status" value="1"/>
</dbReference>
<dbReference type="PIRSF" id="PIRSF017082">
    <property type="entry name" value="YflP"/>
    <property type="match status" value="1"/>
</dbReference>
<organism evidence="2 3">
    <name type="scientific">Vineibacter terrae</name>
    <dbReference type="NCBI Taxonomy" id="2586908"/>
    <lineage>
        <taxon>Bacteria</taxon>
        <taxon>Pseudomonadati</taxon>
        <taxon>Pseudomonadota</taxon>
        <taxon>Alphaproteobacteria</taxon>
        <taxon>Hyphomicrobiales</taxon>
        <taxon>Vineibacter</taxon>
    </lineage>
</organism>
<dbReference type="EMBL" id="VDUZ01000075">
    <property type="protein sequence ID" value="TXL69680.1"/>
    <property type="molecule type" value="Genomic_DNA"/>
</dbReference>
<dbReference type="Gene3D" id="3.40.190.10">
    <property type="entry name" value="Periplasmic binding protein-like II"/>
    <property type="match status" value="1"/>
</dbReference>